<gene>
    <name evidence="1" type="ORF">ACH5RR_037042</name>
</gene>
<proteinExistence type="predicted"/>
<feature type="non-terminal residue" evidence="1">
    <location>
        <position position="1"/>
    </location>
</feature>
<protein>
    <submittedName>
        <fullName evidence="1">Uncharacterized protein</fullName>
    </submittedName>
</protein>
<sequence>HYTCNQENPSHEVLGHILKSFLSWLRRRIAKETGSLNKQWPQLQYLIQITSMIEVVENVLDPWLWNRSDGDEVGPVAQRIRAHGYEPQCRGTYYRDKYRSSSLLIL</sequence>
<comment type="caution">
    <text evidence="1">The sequence shown here is derived from an EMBL/GenBank/DDBJ whole genome shotgun (WGS) entry which is preliminary data.</text>
</comment>
<name>A0ABD2YAF8_9GENT</name>
<evidence type="ECO:0000313" key="2">
    <source>
        <dbReference type="Proteomes" id="UP001630127"/>
    </source>
</evidence>
<dbReference type="AlphaFoldDB" id="A0ABD2YAF8"/>
<evidence type="ECO:0000313" key="1">
    <source>
        <dbReference type="EMBL" id="KAL3502593.1"/>
    </source>
</evidence>
<dbReference type="EMBL" id="JBJUIK010000015">
    <property type="protein sequence ID" value="KAL3502593.1"/>
    <property type="molecule type" value="Genomic_DNA"/>
</dbReference>
<dbReference type="Proteomes" id="UP001630127">
    <property type="component" value="Unassembled WGS sequence"/>
</dbReference>
<keyword evidence="2" id="KW-1185">Reference proteome</keyword>
<accession>A0ABD2YAF8</accession>
<reference evidence="1 2" key="1">
    <citation type="submission" date="2024-11" db="EMBL/GenBank/DDBJ databases">
        <title>A near-complete genome assembly of Cinchona calisaya.</title>
        <authorList>
            <person name="Lian D.C."/>
            <person name="Zhao X.W."/>
            <person name="Wei L."/>
        </authorList>
    </citation>
    <scope>NUCLEOTIDE SEQUENCE [LARGE SCALE GENOMIC DNA]</scope>
    <source>
        <tissue evidence="1">Nenye</tissue>
    </source>
</reference>
<organism evidence="1 2">
    <name type="scientific">Cinchona calisaya</name>
    <dbReference type="NCBI Taxonomy" id="153742"/>
    <lineage>
        <taxon>Eukaryota</taxon>
        <taxon>Viridiplantae</taxon>
        <taxon>Streptophyta</taxon>
        <taxon>Embryophyta</taxon>
        <taxon>Tracheophyta</taxon>
        <taxon>Spermatophyta</taxon>
        <taxon>Magnoliopsida</taxon>
        <taxon>eudicotyledons</taxon>
        <taxon>Gunneridae</taxon>
        <taxon>Pentapetalae</taxon>
        <taxon>asterids</taxon>
        <taxon>lamiids</taxon>
        <taxon>Gentianales</taxon>
        <taxon>Rubiaceae</taxon>
        <taxon>Cinchonoideae</taxon>
        <taxon>Cinchoneae</taxon>
        <taxon>Cinchona</taxon>
    </lineage>
</organism>